<feature type="domain" description="HTH lysR-type" evidence="5">
    <location>
        <begin position="1"/>
        <end position="60"/>
    </location>
</feature>
<dbReference type="SUPFAM" id="SSF53850">
    <property type="entry name" value="Periplasmic binding protein-like II"/>
    <property type="match status" value="1"/>
</dbReference>
<keyword evidence="4" id="KW-0804">Transcription</keyword>
<dbReference type="Gene3D" id="3.40.190.10">
    <property type="entry name" value="Periplasmic binding protein-like II"/>
    <property type="match status" value="2"/>
</dbReference>
<evidence type="ECO:0000259" key="5">
    <source>
        <dbReference type="PROSITE" id="PS50931"/>
    </source>
</evidence>
<dbReference type="InterPro" id="IPR036388">
    <property type="entry name" value="WH-like_DNA-bd_sf"/>
</dbReference>
<evidence type="ECO:0000256" key="2">
    <source>
        <dbReference type="ARBA" id="ARBA00023015"/>
    </source>
</evidence>
<dbReference type="InterPro" id="IPR000847">
    <property type="entry name" value="LysR_HTH_N"/>
</dbReference>
<dbReference type="Gene3D" id="1.10.10.10">
    <property type="entry name" value="Winged helix-like DNA-binding domain superfamily/Winged helix DNA-binding domain"/>
    <property type="match status" value="1"/>
</dbReference>
<dbReference type="InterPro" id="IPR036390">
    <property type="entry name" value="WH_DNA-bd_sf"/>
</dbReference>
<gene>
    <name evidence="6" type="ORF">GCM10009843_35580</name>
</gene>
<comment type="similarity">
    <text evidence="1">Belongs to the LysR transcriptional regulatory family.</text>
</comment>
<keyword evidence="3" id="KW-0238">DNA-binding</keyword>
<comment type="caution">
    <text evidence="6">The sequence shown here is derived from an EMBL/GenBank/DDBJ whole genome shotgun (WGS) entry which is preliminary data.</text>
</comment>
<dbReference type="PANTHER" id="PTHR30346">
    <property type="entry name" value="TRANSCRIPTIONAL DUAL REGULATOR HCAR-RELATED"/>
    <property type="match status" value="1"/>
</dbReference>
<evidence type="ECO:0000313" key="7">
    <source>
        <dbReference type="Proteomes" id="UP001500575"/>
    </source>
</evidence>
<dbReference type="Pfam" id="PF03466">
    <property type="entry name" value="LysR_substrate"/>
    <property type="match status" value="1"/>
</dbReference>
<evidence type="ECO:0000313" key="6">
    <source>
        <dbReference type="EMBL" id="GAA2131731.1"/>
    </source>
</evidence>
<dbReference type="PROSITE" id="PS50931">
    <property type="entry name" value="HTH_LYSR"/>
    <property type="match status" value="1"/>
</dbReference>
<dbReference type="EMBL" id="BAAAQQ010000013">
    <property type="protein sequence ID" value="GAA2131731.1"/>
    <property type="molecule type" value="Genomic_DNA"/>
</dbReference>
<dbReference type="Pfam" id="PF00126">
    <property type="entry name" value="HTH_1"/>
    <property type="match status" value="1"/>
</dbReference>
<dbReference type="InterPro" id="IPR005119">
    <property type="entry name" value="LysR_subst-bd"/>
</dbReference>
<dbReference type="PANTHER" id="PTHR30346:SF30">
    <property type="entry name" value="SMALL NEUTRAL PROTEASE REGULATORY PROTEIN"/>
    <property type="match status" value="1"/>
</dbReference>
<keyword evidence="2" id="KW-0805">Transcription regulation</keyword>
<evidence type="ECO:0000256" key="3">
    <source>
        <dbReference type="ARBA" id="ARBA00023125"/>
    </source>
</evidence>
<evidence type="ECO:0000256" key="4">
    <source>
        <dbReference type="ARBA" id="ARBA00023163"/>
    </source>
</evidence>
<organism evidence="6 7">
    <name type="scientific">Nocardioides bigeumensis</name>
    <dbReference type="NCBI Taxonomy" id="433657"/>
    <lineage>
        <taxon>Bacteria</taxon>
        <taxon>Bacillati</taxon>
        <taxon>Actinomycetota</taxon>
        <taxon>Actinomycetes</taxon>
        <taxon>Propionibacteriales</taxon>
        <taxon>Nocardioidaceae</taxon>
        <taxon>Nocardioides</taxon>
    </lineage>
</organism>
<accession>A0ABN2YSH6</accession>
<proteinExistence type="inferred from homology"/>
<evidence type="ECO:0000256" key="1">
    <source>
        <dbReference type="ARBA" id="ARBA00009437"/>
    </source>
</evidence>
<reference evidence="6 7" key="1">
    <citation type="journal article" date="2019" name="Int. J. Syst. Evol. Microbiol.">
        <title>The Global Catalogue of Microorganisms (GCM) 10K type strain sequencing project: providing services to taxonomists for standard genome sequencing and annotation.</title>
        <authorList>
            <consortium name="The Broad Institute Genomics Platform"/>
            <consortium name="The Broad Institute Genome Sequencing Center for Infectious Disease"/>
            <person name="Wu L."/>
            <person name="Ma J."/>
        </authorList>
    </citation>
    <scope>NUCLEOTIDE SEQUENCE [LARGE SCALE GENOMIC DNA]</scope>
    <source>
        <strain evidence="6 7">JCM 16021</strain>
    </source>
</reference>
<dbReference type="Proteomes" id="UP001500575">
    <property type="component" value="Unassembled WGS sequence"/>
</dbReference>
<keyword evidence="7" id="KW-1185">Reference proteome</keyword>
<name>A0ABN2YSH6_9ACTN</name>
<sequence>MTLEVRHLRVVVAIADHGSITSAARALGVAPATLSTQLRRTERMTGRVLFTRLPHGVRPTRAGEVLIQRARATLADVDALAEGLDLSDVTRPEDDTLVVGGIASHWFGRFLAATRVLSGRRIEGRDDDSTTILDEWLAAGRVDAAAVAVHGYADLQPPPGCCQVTVVQSQPYLVALGSGHRLAGRTEIALAELRDTPWLLPRGHPDGTMPAFLDACRRAGFRPEAPVGPADVTYYASWLTDEGAACLVSPAYAPASGVVVVPLRHGVGSEVRLRWNPERVDDEVADQLAVALATAYVDQVRLVSAGADWWRAVPDLRPRLAAALRDRAPPLDD</sequence>
<protein>
    <submittedName>
        <fullName evidence="6">LysR family transcriptional regulator</fullName>
    </submittedName>
</protein>
<dbReference type="RefSeq" id="WP_344305164.1">
    <property type="nucleotide sequence ID" value="NZ_BAAAQQ010000013.1"/>
</dbReference>
<dbReference type="SUPFAM" id="SSF46785">
    <property type="entry name" value="Winged helix' DNA-binding domain"/>
    <property type="match status" value="1"/>
</dbReference>